<accession>J3L6K9</accession>
<feature type="compositionally biased region" description="Basic residues" evidence="1">
    <location>
        <begin position="36"/>
        <end position="45"/>
    </location>
</feature>
<protein>
    <submittedName>
        <fullName evidence="2">Uncharacterized protein</fullName>
    </submittedName>
</protein>
<dbReference type="Gramene" id="OB01G48650.1">
    <property type="protein sequence ID" value="OB01G48650.1"/>
    <property type="gene ID" value="OB01G48650"/>
</dbReference>
<name>J3L6K9_ORYBR</name>
<evidence type="ECO:0000313" key="3">
    <source>
        <dbReference type="Proteomes" id="UP000006038"/>
    </source>
</evidence>
<dbReference type="EnsemblPlants" id="OB01G48650.1">
    <property type="protein sequence ID" value="OB01G48650.1"/>
    <property type="gene ID" value="OB01G48650"/>
</dbReference>
<evidence type="ECO:0000313" key="2">
    <source>
        <dbReference type="EnsemblPlants" id="OB01G48650.1"/>
    </source>
</evidence>
<reference evidence="2" key="2">
    <citation type="submission" date="2013-04" db="UniProtKB">
        <authorList>
            <consortium name="EnsemblPlants"/>
        </authorList>
    </citation>
    <scope>IDENTIFICATION</scope>
</reference>
<proteinExistence type="predicted"/>
<evidence type="ECO:0000256" key="1">
    <source>
        <dbReference type="SAM" id="MobiDB-lite"/>
    </source>
</evidence>
<organism evidence="2">
    <name type="scientific">Oryza brachyantha</name>
    <name type="common">malo sina</name>
    <dbReference type="NCBI Taxonomy" id="4533"/>
    <lineage>
        <taxon>Eukaryota</taxon>
        <taxon>Viridiplantae</taxon>
        <taxon>Streptophyta</taxon>
        <taxon>Embryophyta</taxon>
        <taxon>Tracheophyta</taxon>
        <taxon>Spermatophyta</taxon>
        <taxon>Magnoliopsida</taxon>
        <taxon>Liliopsida</taxon>
        <taxon>Poales</taxon>
        <taxon>Poaceae</taxon>
        <taxon>BOP clade</taxon>
        <taxon>Oryzoideae</taxon>
        <taxon>Oryzeae</taxon>
        <taxon>Oryzinae</taxon>
        <taxon>Oryza</taxon>
    </lineage>
</organism>
<dbReference type="AlphaFoldDB" id="J3L6K9"/>
<sequence length="54" mass="6302">MSLAFRVSEPESWFLIAPEAAVARQIHRPVMDQRRSAGHRPRRRQTAADEEEEE</sequence>
<dbReference type="HOGENOM" id="CLU_3056631_0_0_1"/>
<reference evidence="2" key="1">
    <citation type="journal article" date="2013" name="Nat. Commun.">
        <title>Whole-genome sequencing of Oryza brachyantha reveals mechanisms underlying Oryza genome evolution.</title>
        <authorList>
            <person name="Chen J."/>
            <person name="Huang Q."/>
            <person name="Gao D."/>
            <person name="Wang J."/>
            <person name="Lang Y."/>
            <person name="Liu T."/>
            <person name="Li B."/>
            <person name="Bai Z."/>
            <person name="Luis Goicoechea J."/>
            <person name="Liang C."/>
            <person name="Chen C."/>
            <person name="Zhang W."/>
            <person name="Sun S."/>
            <person name="Liao Y."/>
            <person name="Zhang X."/>
            <person name="Yang L."/>
            <person name="Song C."/>
            <person name="Wang M."/>
            <person name="Shi J."/>
            <person name="Liu G."/>
            <person name="Liu J."/>
            <person name="Zhou H."/>
            <person name="Zhou W."/>
            <person name="Yu Q."/>
            <person name="An N."/>
            <person name="Chen Y."/>
            <person name="Cai Q."/>
            <person name="Wang B."/>
            <person name="Liu B."/>
            <person name="Min J."/>
            <person name="Huang Y."/>
            <person name="Wu H."/>
            <person name="Li Z."/>
            <person name="Zhang Y."/>
            <person name="Yin Y."/>
            <person name="Song W."/>
            <person name="Jiang J."/>
            <person name="Jackson S.A."/>
            <person name="Wing R.A."/>
            <person name="Wang J."/>
            <person name="Chen M."/>
        </authorList>
    </citation>
    <scope>NUCLEOTIDE SEQUENCE [LARGE SCALE GENOMIC DNA]</scope>
    <source>
        <strain evidence="2">cv. IRGC 101232</strain>
    </source>
</reference>
<feature type="region of interest" description="Disordered" evidence="1">
    <location>
        <begin position="27"/>
        <end position="54"/>
    </location>
</feature>
<dbReference type="Proteomes" id="UP000006038">
    <property type="component" value="Chromosome 1"/>
</dbReference>
<keyword evidence="3" id="KW-1185">Reference proteome</keyword>